<evidence type="ECO:0000313" key="2">
    <source>
        <dbReference type="EMBL" id="TWI26951.1"/>
    </source>
</evidence>
<name>A0A562N509_9HYPH</name>
<dbReference type="Proteomes" id="UP000317122">
    <property type="component" value="Unassembled WGS sequence"/>
</dbReference>
<keyword evidence="3" id="KW-1185">Reference proteome</keyword>
<reference evidence="2 3" key="1">
    <citation type="journal article" date="2015" name="Stand. Genomic Sci.">
        <title>Genomic Encyclopedia of Bacterial and Archaeal Type Strains, Phase III: the genomes of soil and plant-associated and newly described type strains.</title>
        <authorList>
            <person name="Whitman W.B."/>
            <person name="Woyke T."/>
            <person name="Klenk H.P."/>
            <person name="Zhou Y."/>
            <person name="Lilburn T.G."/>
            <person name="Beck B.J."/>
            <person name="De Vos P."/>
            <person name="Vandamme P."/>
            <person name="Eisen J.A."/>
            <person name="Garrity G."/>
            <person name="Hugenholtz P."/>
            <person name="Kyrpides N.C."/>
        </authorList>
    </citation>
    <scope>NUCLEOTIDE SEQUENCE [LARGE SCALE GENOMIC DNA]</scope>
    <source>
        <strain evidence="2 3">CGMCC 1.2546</strain>
    </source>
</reference>
<evidence type="ECO:0000259" key="1">
    <source>
        <dbReference type="Pfam" id="PF09994"/>
    </source>
</evidence>
<dbReference type="EMBL" id="VLKT01000044">
    <property type="protein sequence ID" value="TWI26951.1"/>
    <property type="molecule type" value="Genomic_DNA"/>
</dbReference>
<accession>A0A562N509</accession>
<protein>
    <submittedName>
        <fullName evidence="2">Uncharacterized protein (DUF2235 family)</fullName>
    </submittedName>
</protein>
<dbReference type="PANTHER" id="PTHR33840:SF1">
    <property type="entry name" value="TLE1 PHOSPHOLIPASE DOMAIN-CONTAINING PROTEIN"/>
    <property type="match status" value="1"/>
</dbReference>
<organism evidence="2 3">
    <name type="scientific">Mesorhizobium tianshanense</name>
    <dbReference type="NCBI Taxonomy" id="39844"/>
    <lineage>
        <taxon>Bacteria</taxon>
        <taxon>Pseudomonadati</taxon>
        <taxon>Pseudomonadota</taxon>
        <taxon>Alphaproteobacteria</taxon>
        <taxon>Hyphomicrobiales</taxon>
        <taxon>Phyllobacteriaceae</taxon>
        <taxon>Mesorhizobium</taxon>
    </lineage>
</organism>
<dbReference type="OrthoDB" id="4378831at2"/>
<dbReference type="PANTHER" id="PTHR33840">
    <property type="match status" value="1"/>
</dbReference>
<dbReference type="InterPro" id="IPR029058">
    <property type="entry name" value="AB_hydrolase_fold"/>
</dbReference>
<feature type="domain" description="T6SS Phospholipase effector Tle1-like catalytic" evidence="1">
    <location>
        <begin position="13"/>
        <end position="275"/>
    </location>
</feature>
<proteinExistence type="predicted"/>
<sequence length="388" mass="43346">MGSLSTPTREPKKRLALFLDGTWNAVGTNTNVWRLRSLCADKDVEGRQQLRYYDTGVNGVVGGGWGKGLTENVQEAYNWLVENYEDGDQIFIFGFSRGAHTARSLAGFIAICGLLKPGGALGVDQLYERYRNDDERTIYKLPVLDFRRITLEERWMLKYSRPVAIEMVGVWDTVGALGIPAFSFAGVSSSTLKFHHTGLRKPIRHGFHALAIDEHRGKFAPTPWTVRTKVGEATPAPMRPIESVEQRWFVGAHANVGGGCFNDTLAQLPLRWMMQKASNLGLAFRNELELDGDEHQGAISDSYKEFMRGAYSWVSGRSYRPIASEPFVGTTGTHARVNETIDVSVFERWRDDAEYRPPNLIEWANRKKIDPADVSHSIVANSPAIAAP</sequence>
<dbReference type="SUPFAM" id="SSF53474">
    <property type="entry name" value="alpha/beta-Hydrolases"/>
    <property type="match status" value="1"/>
</dbReference>
<evidence type="ECO:0000313" key="3">
    <source>
        <dbReference type="Proteomes" id="UP000317122"/>
    </source>
</evidence>
<gene>
    <name evidence="2" type="ORF">IQ26_05647</name>
</gene>
<dbReference type="AlphaFoldDB" id="A0A562N509"/>
<dbReference type="InterPro" id="IPR018712">
    <property type="entry name" value="Tle1-like_cat"/>
</dbReference>
<dbReference type="Gene3D" id="3.40.50.1820">
    <property type="entry name" value="alpha/beta hydrolase"/>
    <property type="match status" value="1"/>
</dbReference>
<dbReference type="Pfam" id="PF09994">
    <property type="entry name" value="T6SS_Tle1-like_cat"/>
    <property type="match status" value="1"/>
</dbReference>
<dbReference type="RefSeq" id="WP_145721636.1">
    <property type="nucleotide sequence ID" value="NZ_BSPF01000015.1"/>
</dbReference>
<comment type="caution">
    <text evidence="2">The sequence shown here is derived from an EMBL/GenBank/DDBJ whole genome shotgun (WGS) entry which is preliminary data.</text>
</comment>